<dbReference type="EMBL" id="LR877148">
    <property type="protein sequence ID" value="CAD2215229.1"/>
    <property type="molecule type" value="Genomic_DNA"/>
</dbReference>
<dbReference type="AlphaFoldDB" id="A0A7G2C6M6"/>
<dbReference type="Proteomes" id="UP000515908">
    <property type="component" value="Chromosome 04"/>
</dbReference>
<organism evidence="1 2">
    <name type="scientific">Angomonas deanei</name>
    <dbReference type="NCBI Taxonomy" id="59799"/>
    <lineage>
        <taxon>Eukaryota</taxon>
        <taxon>Discoba</taxon>
        <taxon>Euglenozoa</taxon>
        <taxon>Kinetoplastea</taxon>
        <taxon>Metakinetoplastina</taxon>
        <taxon>Trypanosomatida</taxon>
        <taxon>Trypanosomatidae</taxon>
        <taxon>Strigomonadinae</taxon>
        <taxon>Angomonas</taxon>
    </lineage>
</organism>
<accession>A0A7G2C6M6</accession>
<evidence type="ECO:0000313" key="1">
    <source>
        <dbReference type="EMBL" id="CAD2215229.1"/>
    </source>
</evidence>
<sequence>MKATKKNVRRLILGMSVEDAQSKFDSPESRLLLRLSHERHNQGVLRELQLAQHARNKLSPERKCHISRFCKPTCKGFQAYIKAEPDDFVVRELWPEDLQPKGTKGSPTALVAGEKEKTSLVPYQKVKEELQEFLSLKKTVLTTLREAAEVVAENVLSELTERRDSGSLVSGQQKSVVDRLVDQVEEAKDKGYRSLSSSSHLLEPVEMSLTLYAKKDKEIADAFKSVLLSFPARGKGIFPSRCGWQGRSLRTKR</sequence>
<name>A0A7G2C6M6_9TRYP</name>
<evidence type="ECO:0000313" key="2">
    <source>
        <dbReference type="Proteomes" id="UP000515908"/>
    </source>
</evidence>
<proteinExistence type="predicted"/>
<protein>
    <submittedName>
        <fullName evidence="1">Uncharacterized protein</fullName>
    </submittedName>
</protein>
<reference evidence="1 2" key="1">
    <citation type="submission" date="2020-08" db="EMBL/GenBank/DDBJ databases">
        <authorList>
            <person name="Newling K."/>
            <person name="Davey J."/>
            <person name="Forrester S."/>
        </authorList>
    </citation>
    <scope>NUCLEOTIDE SEQUENCE [LARGE SCALE GENOMIC DNA]</scope>
    <source>
        <strain evidence="2">Crithidia deanei Carvalho (ATCC PRA-265)</strain>
    </source>
</reference>
<keyword evidence="2" id="KW-1185">Reference proteome</keyword>
<gene>
    <name evidence="1" type="ORF">ADEAN_000268400</name>
</gene>
<dbReference type="VEuPathDB" id="TriTrypDB:ADEAN_000268400"/>